<gene>
    <name evidence="1" type="ORF">PR048_019928</name>
</gene>
<reference evidence="1 2" key="1">
    <citation type="submission" date="2023-02" db="EMBL/GenBank/DDBJ databases">
        <title>LHISI_Scaffold_Assembly.</title>
        <authorList>
            <person name="Stuart O.P."/>
            <person name="Cleave R."/>
            <person name="Magrath M.J.L."/>
            <person name="Mikheyev A.S."/>
        </authorList>
    </citation>
    <scope>NUCLEOTIDE SEQUENCE [LARGE SCALE GENOMIC DNA]</scope>
    <source>
        <strain evidence="1">Daus_M_001</strain>
        <tissue evidence="1">Leg muscle</tissue>
    </source>
</reference>
<name>A0ABQ9H4V4_9NEOP</name>
<dbReference type="Gene3D" id="3.40.50.2300">
    <property type="match status" value="1"/>
</dbReference>
<protein>
    <submittedName>
        <fullName evidence="1">Uncharacterized protein</fullName>
    </submittedName>
</protein>
<evidence type="ECO:0000313" key="1">
    <source>
        <dbReference type="EMBL" id="KAJ8879320.1"/>
    </source>
</evidence>
<comment type="caution">
    <text evidence="1">The sequence shown here is derived from an EMBL/GenBank/DDBJ whole genome shotgun (WGS) entry which is preliminary data.</text>
</comment>
<accession>A0ABQ9H4V4</accession>
<dbReference type="Proteomes" id="UP001159363">
    <property type="component" value="Chromosome 6"/>
</dbReference>
<proteinExistence type="predicted"/>
<dbReference type="EMBL" id="JARBHB010000007">
    <property type="protein sequence ID" value="KAJ8879320.1"/>
    <property type="molecule type" value="Genomic_DNA"/>
</dbReference>
<organism evidence="1 2">
    <name type="scientific">Dryococelus australis</name>
    <dbReference type="NCBI Taxonomy" id="614101"/>
    <lineage>
        <taxon>Eukaryota</taxon>
        <taxon>Metazoa</taxon>
        <taxon>Ecdysozoa</taxon>
        <taxon>Arthropoda</taxon>
        <taxon>Hexapoda</taxon>
        <taxon>Insecta</taxon>
        <taxon>Pterygota</taxon>
        <taxon>Neoptera</taxon>
        <taxon>Polyneoptera</taxon>
        <taxon>Phasmatodea</taxon>
        <taxon>Verophasmatodea</taxon>
        <taxon>Anareolatae</taxon>
        <taxon>Phasmatidae</taxon>
        <taxon>Eurycanthinae</taxon>
        <taxon>Dryococelus</taxon>
    </lineage>
</organism>
<keyword evidence="2" id="KW-1185">Reference proteome</keyword>
<evidence type="ECO:0000313" key="2">
    <source>
        <dbReference type="Proteomes" id="UP001159363"/>
    </source>
</evidence>
<sequence length="670" mass="73421">MWERINPSLSGSFLKGKVASSHTGTETTSLTVRSWGEPVHKQTCDHSRYGCQPHLNELYVDQLTSSPVFGSHNGLCSSALPSHSSRPSLDSQAYHKFLANELLQLIEGMQLNVRANRWFQHDSTPTNFNSCVRQYLTNTFGVELLGIGGRAIATTLTRPQTIGGVAGSRPGASNVADLQFACCTGNFSTCWSNFSSSTTTTARQRPGVEGLLASDQGESGSIPGRVTPEFSHVLIMPDDIAGRRFFSGIILPPPFYTPTLLHTHLKHPHRPSIPHCRSNLTVLAKLQKERNVVAELAVVIERRTSYEDGNEAPPSNKTNNVLGAGVVRQATSKFSGNIPPRLRPRSLCLCLADSEFIRVGSSNSEKQKNGEEWVMSCSEEPSQKSHEVVYGSISNIDDGTDYNCSKAQKRKVISGVVGAASSVTSIQVANLLRLFKIPQVPPIARIPSNHFPTRISKTASSAHMMVVVGQSRFMTRSPGAGSLSLAIILYSSASWSGRGHQHFAKHRTSPWIAVMYISSRLVIHLTMATLHILHFFNSWHHDFRLAESTANNASGTYSSRKTHRWAPSTSRCRFLLFAQAGGRNIHGGYRHVCMSPTLYAETSALLAGSIFLGPGMLVRFLTRLGQLHGTVWCMDSCRRLSRGDGSVCCAAQYKLRCHVEHDTGRSPWAV</sequence>